<proteinExistence type="predicted"/>
<evidence type="ECO:0000313" key="3">
    <source>
        <dbReference type="Proteomes" id="UP001497482"/>
    </source>
</evidence>
<protein>
    <submittedName>
        <fullName evidence="2">Uncharacterized protein</fullName>
    </submittedName>
</protein>
<sequence>MSPLSDFVLTSLMSAVSRTAASRQNRNRRRIPGEFLPTLPPPDAQPCAVSSCVCLFAHFGSAPCETRSVCWRHRAVNTAEGAQRHGKARGVCLTEEVSLTPQAHTGKASQAEVCRLNSESYPVLQACFSEQNGLDFGSTMIKTMRRQTVEQREGKRGGSSLQPIQHHGQRLHSD</sequence>
<evidence type="ECO:0000256" key="1">
    <source>
        <dbReference type="SAM" id="MobiDB-lite"/>
    </source>
</evidence>
<keyword evidence="3" id="KW-1185">Reference proteome</keyword>
<dbReference type="EMBL" id="OZ035832">
    <property type="protein sequence ID" value="CAL1570347.1"/>
    <property type="molecule type" value="Genomic_DNA"/>
</dbReference>
<reference evidence="2 3" key="1">
    <citation type="submission" date="2024-04" db="EMBL/GenBank/DDBJ databases">
        <authorList>
            <person name="Waldvogel A.-M."/>
            <person name="Schoenle A."/>
        </authorList>
    </citation>
    <scope>NUCLEOTIDE SEQUENCE [LARGE SCALE GENOMIC DNA]</scope>
</reference>
<feature type="region of interest" description="Disordered" evidence="1">
    <location>
        <begin position="149"/>
        <end position="174"/>
    </location>
</feature>
<accession>A0AAV2IYN6</accession>
<name>A0AAV2IYN6_KNICA</name>
<dbReference type="Proteomes" id="UP001497482">
    <property type="component" value="Chromosome 10"/>
</dbReference>
<evidence type="ECO:0000313" key="2">
    <source>
        <dbReference type="EMBL" id="CAL1570347.1"/>
    </source>
</evidence>
<gene>
    <name evidence="2" type="ORF">KC01_LOCUS2662</name>
</gene>
<organism evidence="2 3">
    <name type="scientific">Knipowitschia caucasica</name>
    <name type="common">Caucasian dwarf goby</name>
    <name type="synonym">Pomatoschistus caucasicus</name>
    <dbReference type="NCBI Taxonomy" id="637954"/>
    <lineage>
        <taxon>Eukaryota</taxon>
        <taxon>Metazoa</taxon>
        <taxon>Chordata</taxon>
        <taxon>Craniata</taxon>
        <taxon>Vertebrata</taxon>
        <taxon>Euteleostomi</taxon>
        <taxon>Actinopterygii</taxon>
        <taxon>Neopterygii</taxon>
        <taxon>Teleostei</taxon>
        <taxon>Neoteleostei</taxon>
        <taxon>Acanthomorphata</taxon>
        <taxon>Gobiaria</taxon>
        <taxon>Gobiiformes</taxon>
        <taxon>Gobioidei</taxon>
        <taxon>Gobiidae</taxon>
        <taxon>Gobiinae</taxon>
        <taxon>Knipowitschia</taxon>
    </lineage>
</organism>
<dbReference type="AlphaFoldDB" id="A0AAV2IYN6"/>